<evidence type="ECO:0000256" key="3">
    <source>
        <dbReference type="ARBA" id="ARBA00022989"/>
    </source>
</evidence>
<comment type="subcellular location">
    <subcellularLocation>
        <location evidence="1">Golgi apparatus membrane</location>
        <topology evidence="1">Single-pass membrane protein</topology>
    </subcellularLocation>
</comment>
<feature type="compositionally biased region" description="Low complexity" evidence="7">
    <location>
        <begin position="304"/>
        <end position="317"/>
    </location>
</feature>
<evidence type="ECO:0000256" key="1">
    <source>
        <dbReference type="ARBA" id="ARBA00004194"/>
    </source>
</evidence>
<dbReference type="GO" id="GO:0000139">
    <property type="term" value="C:Golgi membrane"/>
    <property type="evidence" value="ECO:0007669"/>
    <property type="project" value="UniProtKB-SubCell"/>
</dbReference>
<feature type="compositionally biased region" description="Low complexity" evidence="7">
    <location>
        <begin position="107"/>
        <end position="127"/>
    </location>
</feature>
<dbReference type="GO" id="GO:0031985">
    <property type="term" value="C:Golgi cisterna"/>
    <property type="evidence" value="ECO:0007669"/>
    <property type="project" value="TreeGrafter"/>
</dbReference>
<feature type="transmembrane region" description="Helical" evidence="8">
    <location>
        <begin position="803"/>
        <end position="823"/>
    </location>
</feature>
<keyword evidence="2 8" id="KW-0812">Transmembrane</keyword>
<dbReference type="EMBL" id="JALJOS010000012">
    <property type="protein sequence ID" value="KAK9832274.1"/>
    <property type="molecule type" value="Genomic_DNA"/>
</dbReference>
<feature type="compositionally biased region" description="Low complexity" evidence="7">
    <location>
        <begin position="144"/>
        <end position="179"/>
    </location>
</feature>
<organism evidence="9 10">
    <name type="scientific">Apatococcus lobatus</name>
    <dbReference type="NCBI Taxonomy" id="904363"/>
    <lineage>
        <taxon>Eukaryota</taxon>
        <taxon>Viridiplantae</taxon>
        <taxon>Chlorophyta</taxon>
        <taxon>core chlorophytes</taxon>
        <taxon>Trebouxiophyceae</taxon>
        <taxon>Chlorellales</taxon>
        <taxon>Chlorellaceae</taxon>
        <taxon>Apatococcus</taxon>
    </lineage>
</organism>
<dbReference type="PANTHER" id="PTHR13815">
    <property type="entry name" value="GOLGIN-84"/>
    <property type="match status" value="1"/>
</dbReference>
<feature type="compositionally biased region" description="Low complexity" evidence="7">
    <location>
        <begin position="195"/>
        <end position="230"/>
    </location>
</feature>
<keyword evidence="10" id="KW-1185">Reference proteome</keyword>
<name>A0AAW1RFA0_9CHLO</name>
<evidence type="ECO:0000313" key="10">
    <source>
        <dbReference type="Proteomes" id="UP001438707"/>
    </source>
</evidence>
<accession>A0AAW1RFA0</accession>
<sequence>MGSWFKAAESFLESVDKTAKTVSHVRGRSGDSPEPSAEGSDSSLTRSTSRTSSFVQEQKARTSPSPQGLVSTQAAHIPARKRSGQLEAEGSPKPTKQVLKTPPPAFKPVVKPVASRPAQTIAAAAPEAAKKEASRNDASEAKPRAASALPSNPSPAASHAQRISPDDAATPDALAAAPDVENAGTPSQPLASVFAPSPSATEPAASGTPSHGATAAASQAQPLSSSPAIQDGASISLVSPHANPSASTKPPWTARRAAGQSNAASPALMKSLREAEMALPSSQNSSGTEPSTAQAEGTAPILPSVNSSSAHAAQASSILDGTQRTSSADLPAASEMQPQLQQEQSEGQIALAAAASEDASKPDSPAGMKDDKTASVAAAVAAAIQHASAAAGPSSTGEDDAMASSTAPPASVSTREAKLAKLVDTLKGRLEALRGENKQLEELLLAADNRASGEAEDVQLLKSRLKQAEAARAAAEADTGQAAASWDAEAAGLRKAAAAAESQAREAEALLTEAEQRNEALLQDRLASEDQMLRALREQVSIIEQHLEAERSAHTSTRRAFQERERQLEASAAEAAGELTVLQRRLQAAEEASRKLEQQALQLQADKAALTASSPLHSPARPGQAGGASPAAVAKLEQEVQRQRSLARQASQQSSQHEAAALAAQQDAQYLQQEVLGLRQQLAQADDSSQLQNQVAEVTELLWMKQTQLEQLAGEKAALQLSLERALHSAREDAERIKRRSKSERSAPAYPAVDDVVVPMDALGDTYFRLANHDRVGRAVRVSAQWLDTFSASAMRFLRQYPLGRLLVFLYAIFVHLFIWLLIIRLQHRAFNVEELDHPRFPGKTIQS</sequence>
<feature type="compositionally biased region" description="Low complexity" evidence="7">
    <location>
        <begin position="335"/>
        <end position="366"/>
    </location>
</feature>
<gene>
    <name evidence="9" type="ORF">WJX74_005187</name>
</gene>
<feature type="compositionally biased region" description="Polar residues" evidence="7">
    <location>
        <begin position="319"/>
        <end position="328"/>
    </location>
</feature>
<keyword evidence="6 8" id="KW-0472">Membrane</keyword>
<feature type="compositionally biased region" description="Low complexity" evidence="7">
    <location>
        <begin position="402"/>
        <end position="414"/>
    </location>
</feature>
<evidence type="ECO:0008006" key="11">
    <source>
        <dbReference type="Google" id="ProtNLM"/>
    </source>
</evidence>
<reference evidence="9 10" key="1">
    <citation type="journal article" date="2024" name="Nat. Commun.">
        <title>Phylogenomics reveals the evolutionary origins of lichenization in chlorophyte algae.</title>
        <authorList>
            <person name="Puginier C."/>
            <person name="Libourel C."/>
            <person name="Otte J."/>
            <person name="Skaloud P."/>
            <person name="Haon M."/>
            <person name="Grisel S."/>
            <person name="Petersen M."/>
            <person name="Berrin J.G."/>
            <person name="Delaux P.M."/>
            <person name="Dal Grande F."/>
            <person name="Keller J."/>
        </authorList>
    </citation>
    <scope>NUCLEOTIDE SEQUENCE [LARGE SCALE GENOMIC DNA]</scope>
    <source>
        <strain evidence="9 10">SAG 2145</strain>
    </source>
</reference>
<dbReference type="Pfam" id="PF09787">
    <property type="entry name" value="Golgin_A5"/>
    <property type="match status" value="1"/>
</dbReference>
<keyword evidence="5" id="KW-0175">Coiled coil</keyword>
<feature type="compositionally biased region" description="Low complexity" evidence="7">
    <location>
        <begin position="40"/>
        <end position="53"/>
    </location>
</feature>
<keyword evidence="4" id="KW-0333">Golgi apparatus</keyword>
<protein>
    <recommendedName>
        <fullName evidence="11">Golgin-84</fullName>
    </recommendedName>
</protein>
<dbReference type="InterPro" id="IPR019177">
    <property type="entry name" value="Golgin_subfamily_A_member_5"/>
</dbReference>
<comment type="caution">
    <text evidence="9">The sequence shown here is derived from an EMBL/GenBank/DDBJ whole genome shotgun (WGS) entry which is preliminary data.</text>
</comment>
<feature type="region of interest" description="Disordered" evidence="7">
    <location>
        <begin position="18"/>
        <end position="375"/>
    </location>
</feature>
<feature type="compositionally biased region" description="Polar residues" evidence="7">
    <location>
        <begin position="280"/>
        <end position="295"/>
    </location>
</feature>
<dbReference type="GO" id="GO:0007030">
    <property type="term" value="P:Golgi organization"/>
    <property type="evidence" value="ECO:0007669"/>
    <property type="project" value="InterPro"/>
</dbReference>
<feature type="region of interest" description="Disordered" evidence="7">
    <location>
        <begin position="389"/>
        <end position="415"/>
    </location>
</feature>
<dbReference type="GO" id="GO:0000301">
    <property type="term" value="P:retrograde transport, vesicle recycling within Golgi"/>
    <property type="evidence" value="ECO:0007669"/>
    <property type="project" value="TreeGrafter"/>
</dbReference>
<evidence type="ECO:0000256" key="6">
    <source>
        <dbReference type="ARBA" id="ARBA00023136"/>
    </source>
</evidence>
<evidence type="ECO:0000256" key="2">
    <source>
        <dbReference type="ARBA" id="ARBA00022692"/>
    </source>
</evidence>
<evidence type="ECO:0000256" key="7">
    <source>
        <dbReference type="SAM" id="MobiDB-lite"/>
    </source>
</evidence>
<keyword evidence="3 8" id="KW-1133">Transmembrane helix</keyword>
<evidence type="ECO:0000256" key="8">
    <source>
        <dbReference type="SAM" id="Phobius"/>
    </source>
</evidence>
<feature type="region of interest" description="Disordered" evidence="7">
    <location>
        <begin position="612"/>
        <end position="660"/>
    </location>
</feature>
<feature type="compositionally biased region" description="Basic and acidic residues" evidence="7">
    <location>
        <begin position="128"/>
        <end position="143"/>
    </location>
</feature>
<dbReference type="AlphaFoldDB" id="A0AAW1RFA0"/>
<feature type="compositionally biased region" description="Polar residues" evidence="7">
    <location>
        <begin position="61"/>
        <end position="74"/>
    </location>
</feature>
<evidence type="ECO:0000256" key="5">
    <source>
        <dbReference type="ARBA" id="ARBA00023054"/>
    </source>
</evidence>
<evidence type="ECO:0000313" key="9">
    <source>
        <dbReference type="EMBL" id="KAK9832274.1"/>
    </source>
</evidence>
<dbReference type="PANTHER" id="PTHR13815:SF7">
    <property type="entry name" value="GOLGIN SUBFAMILY A MEMBER 5"/>
    <property type="match status" value="1"/>
</dbReference>
<proteinExistence type="predicted"/>
<dbReference type="Proteomes" id="UP001438707">
    <property type="component" value="Unassembled WGS sequence"/>
</dbReference>
<feature type="compositionally biased region" description="Low complexity" evidence="7">
    <location>
        <begin position="643"/>
        <end position="660"/>
    </location>
</feature>
<evidence type="ECO:0000256" key="4">
    <source>
        <dbReference type="ARBA" id="ARBA00023034"/>
    </source>
</evidence>